<evidence type="ECO:0000256" key="1">
    <source>
        <dbReference type="SAM" id="MobiDB-lite"/>
    </source>
</evidence>
<evidence type="ECO:0000313" key="3">
    <source>
        <dbReference type="Proteomes" id="UP000030671"/>
    </source>
</evidence>
<proteinExistence type="predicted"/>
<dbReference type="RefSeq" id="XP_009545668.1">
    <property type="nucleotide sequence ID" value="XM_009547373.1"/>
</dbReference>
<feature type="region of interest" description="Disordered" evidence="1">
    <location>
        <begin position="31"/>
        <end position="93"/>
    </location>
</feature>
<gene>
    <name evidence="2" type="ORF">HETIRDRAFT_409213</name>
</gene>
<name>W4KC17_HETIT</name>
<dbReference type="Proteomes" id="UP000030671">
    <property type="component" value="Unassembled WGS sequence"/>
</dbReference>
<reference evidence="2 3" key="1">
    <citation type="journal article" date="2012" name="New Phytol.">
        <title>Insight into trade-off between wood decay and parasitism from the genome of a fungal forest pathogen.</title>
        <authorList>
            <person name="Olson A."/>
            <person name="Aerts A."/>
            <person name="Asiegbu F."/>
            <person name="Belbahri L."/>
            <person name="Bouzid O."/>
            <person name="Broberg A."/>
            <person name="Canback B."/>
            <person name="Coutinho P.M."/>
            <person name="Cullen D."/>
            <person name="Dalman K."/>
            <person name="Deflorio G."/>
            <person name="van Diepen L.T."/>
            <person name="Dunand C."/>
            <person name="Duplessis S."/>
            <person name="Durling M."/>
            <person name="Gonthier P."/>
            <person name="Grimwood J."/>
            <person name="Fossdal C.G."/>
            <person name="Hansson D."/>
            <person name="Henrissat B."/>
            <person name="Hietala A."/>
            <person name="Himmelstrand K."/>
            <person name="Hoffmeister D."/>
            <person name="Hogberg N."/>
            <person name="James T.Y."/>
            <person name="Karlsson M."/>
            <person name="Kohler A."/>
            <person name="Kues U."/>
            <person name="Lee Y.H."/>
            <person name="Lin Y.C."/>
            <person name="Lind M."/>
            <person name="Lindquist E."/>
            <person name="Lombard V."/>
            <person name="Lucas S."/>
            <person name="Lunden K."/>
            <person name="Morin E."/>
            <person name="Murat C."/>
            <person name="Park J."/>
            <person name="Raffaello T."/>
            <person name="Rouze P."/>
            <person name="Salamov A."/>
            <person name="Schmutz J."/>
            <person name="Solheim H."/>
            <person name="Stahlberg J."/>
            <person name="Velez H."/>
            <person name="de Vries R.P."/>
            <person name="Wiebenga A."/>
            <person name="Woodward S."/>
            <person name="Yakovlev I."/>
            <person name="Garbelotto M."/>
            <person name="Martin F."/>
            <person name="Grigoriev I.V."/>
            <person name="Stenlid J."/>
        </authorList>
    </citation>
    <scope>NUCLEOTIDE SEQUENCE [LARGE SCALE GENOMIC DNA]</scope>
    <source>
        <strain evidence="2 3">TC 32-1</strain>
    </source>
</reference>
<organism evidence="2 3">
    <name type="scientific">Heterobasidion irregulare (strain TC 32-1)</name>
    <dbReference type="NCBI Taxonomy" id="747525"/>
    <lineage>
        <taxon>Eukaryota</taxon>
        <taxon>Fungi</taxon>
        <taxon>Dikarya</taxon>
        <taxon>Basidiomycota</taxon>
        <taxon>Agaricomycotina</taxon>
        <taxon>Agaricomycetes</taxon>
        <taxon>Russulales</taxon>
        <taxon>Bondarzewiaceae</taxon>
        <taxon>Heterobasidion</taxon>
        <taxon>Heterobasidion annosum species complex</taxon>
    </lineage>
</organism>
<accession>W4KC17</accession>
<sequence length="93" mass="10704">MLQVFFDCPYPAHSRPPPATRNPQYVHHKNEISIRYTPNTHHENTRTNKTKRSKTKTDRGPDEPLLFLHAVRSLPGADATSITPPIDDPDRRH</sequence>
<dbReference type="KEGG" id="hir:HETIRDRAFT_409213"/>
<keyword evidence="3" id="KW-1185">Reference proteome</keyword>
<dbReference type="HOGENOM" id="CLU_2399938_0_0_1"/>
<protein>
    <submittedName>
        <fullName evidence="2">Uncharacterized protein</fullName>
    </submittedName>
</protein>
<dbReference type="AlphaFoldDB" id="W4KC17"/>
<dbReference type="EMBL" id="KI925457">
    <property type="protein sequence ID" value="ETW83417.1"/>
    <property type="molecule type" value="Genomic_DNA"/>
</dbReference>
<evidence type="ECO:0000313" key="2">
    <source>
        <dbReference type="EMBL" id="ETW83417.1"/>
    </source>
</evidence>
<dbReference type="GeneID" id="20672757"/>
<dbReference type="InParanoid" id="W4KC17"/>